<feature type="region of interest" description="Disordered" evidence="1">
    <location>
        <begin position="1"/>
        <end position="46"/>
    </location>
</feature>
<evidence type="ECO:0000313" key="3">
    <source>
        <dbReference type="Proteomes" id="UP001152561"/>
    </source>
</evidence>
<feature type="compositionally biased region" description="Basic and acidic residues" evidence="1">
    <location>
        <begin position="140"/>
        <end position="155"/>
    </location>
</feature>
<organism evidence="2 3">
    <name type="scientific">Anisodus acutangulus</name>
    <dbReference type="NCBI Taxonomy" id="402998"/>
    <lineage>
        <taxon>Eukaryota</taxon>
        <taxon>Viridiplantae</taxon>
        <taxon>Streptophyta</taxon>
        <taxon>Embryophyta</taxon>
        <taxon>Tracheophyta</taxon>
        <taxon>Spermatophyta</taxon>
        <taxon>Magnoliopsida</taxon>
        <taxon>eudicotyledons</taxon>
        <taxon>Gunneridae</taxon>
        <taxon>Pentapetalae</taxon>
        <taxon>asterids</taxon>
        <taxon>lamiids</taxon>
        <taxon>Solanales</taxon>
        <taxon>Solanaceae</taxon>
        <taxon>Solanoideae</taxon>
        <taxon>Hyoscyameae</taxon>
        <taxon>Anisodus</taxon>
    </lineage>
</organism>
<accession>A0A9Q1LC99</accession>
<proteinExistence type="predicted"/>
<evidence type="ECO:0000313" key="2">
    <source>
        <dbReference type="EMBL" id="KAJ8533636.1"/>
    </source>
</evidence>
<reference evidence="3" key="1">
    <citation type="journal article" date="2023" name="Proc. Natl. Acad. Sci. U.S.A.">
        <title>Genomic and structural basis for evolution of tropane alkaloid biosynthesis.</title>
        <authorList>
            <person name="Wanga Y.-J."/>
            <person name="Taina T."/>
            <person name="Yua J.-Y."/>
            <person name="Lia J."/>
            <person name="Xua B."/>
            <person name="Chenc J."/>
            <person name="D'Auriad J.C."/>
            <person name="Huanga J.-P."/>
            <person name="Huanga S.-X."/>
        </authorList>
    </citation>
    <scope>NUCLEOTIDE SEQUENCE [LARGE SCALE GENOMIC DNA]</scope>
    <source>
        <strain evidence="3">cv. KIB-2019</strain>
    </source>
</reference>
<keyword evidence="3" id="KW-1185">Reference proteome</keyword>
<dbReference type="Proteomes" id="UP001152561">
    <property type="component" value="Unassembled WGS sequence"/>
</dbReference>
<gene>
    <name evidence="2" type="ORF">K7X08_006960</name>
</gene>
<evidence type="ECO:0000256" key="1">
    <source>
        <dbReference type="SAM" id="MobiDB-lite"/>
    </source>
</evidence>
<sequence>MARTNKRNGTKKTISQKRKALMDDVPQSEEGTSTAPEVSEMPEVDTSKEMVWKRKEEEVALRFDEPRSKELYLARLEVQRDGNLTRGGGEEGLPTIRAELYRITTCLSSLDPPEIVPARPILPPSTQLFSTQPRVSTGPRVDHSTQRDDVKKDQTMDDDDDMSERQSESESDNDEGNDLLASARSTVRATCIPSNEVDTVVAMQWSVEKLREQ</sequence>
<name>A0A9Q1LC99_9SOLA</name>
<dbReference type="AlphaFoldDB" id="A0A9Q1LC99"/>
<comment type="caution">
    <text evidence="2">The sequence shown here is derived from an EMBL/GenBank/DDBJ whole genome shotgun (WGS) entry which is preliminary data.</text>
</comment>
<feature type="region of interest" description="Disordered" evidence="1">
    <location>
        <begin position="116"/>
        <end position="182"/>
    </location>
</feature>
<feature type="compositionally biased region" description="Polar residues" evidence="1">
    <location>
        <begin position="124"/>
        <end position="135"/>
    </location>
</feature>
<protein>
    <submittedName>
        <fullName evidence="2">Uncharacterized protein</fullName>
    </submittedName>
</protein>
<dbReference type="EMBL" id="JAJAGQ010000019">
    <property type="protein sequence ID" value="KAJ8533636.1"/>
    <property type="molecule type" value="Genomic_DNA"/>
</dbReference>
<feature type="compositionally biased region" description="Basic residues" evidence="1">
    <location>
        <begin position="1"/>
        <end position="19"/>
    </location>
</feature>